<feature type="compositionally biased region" description="Basic and acidic residues" evidence="1">
    <location>
        <begin position="314"/>
        <end position="335"/>
    </location>
</feature>
<dbReference type="EMBL" id="AP019831">
    <property type="protein sequence ID" value="BBM44041.1"/>
    <property type="molecule type" value="Genomic_DNA"/>
</dbReference>
<sequence length="397" mass="45107">MYNEYLNGNSDIAVTYEQIKNRLENRKKMQDLFYKISPLSLGTIVETKINKEILKTYVCDGALLKCKNLISKDLFLKLKVIDRKTQILGKPVATESDNNSYNFIICDKNGIEQEGYCLISCSLCNVENGKWGNVFNNILKSGKKTLSNESKLFCGIDSNNPIDIIFNGQNITEKTATQNIAFMKSIWVQQLQNGIKETYESAGKFAASKKMTKVPYIGFLGIIGMGTSSVEFINGIESSLSAGISMYKGKNISVGKEILSSVGYSSEEIETIFGISSKVYEVSSFINTPLSIFNNNYLKVKENPMSNKSRRERRGNANRKEKNWQKKATKKELEKSENNKIKKGFFKDINKEYTQIKSKDKEIRKILYEELGESIEEKYEQSVKYLNNDISIIEIVK</sequence>
<gene>
    <name evidence="2" type="ORF">JMUB3870_0131</name>
</gene>
<keyword evidence="3" id="KW-1185">Reference proteome</keyword>
<organism evidence="2 3">
    <name type="scientific">Leptotrichia trevisanii</name>
    <dbReference type="NCBI Taxonomy" id="109328"/>
    <lineage>
        <taxon>Bacteria</taxon>
        <taxon>Fusobacteriati</taxon>
        <taxon>Fusobacteriota</taxon>
        <taxon>Fusobacteriia</taxon>
        <taxon>Fusobacteriales</taxon>
        <taxon>Leptotrichiaceae</taxon>
        <taxon>Leptotrichia</taxon>
    </lineage>
</organism>
<reference evidence="2 3" key="1">
    <citation type="submission" date="2019-07" db="EMBL/GenBank/DDBJ databases">
        <title>Complete Genome Sequence of Leptotrichia trevisanii Strain JMUB3870.</title>
        <authorList>
            <person name="Watanabe S."/>
            <person name="Cui L."/>
        </authorList>
    </citation>
    <scope>NUCLEOTIDE SEQUENCE [LARGE SCALE GENOMIC DNA]</scope>
    <source>
        <strain evidence="2 3">JMUB3870</strain>
    </source>
</reference>
<name>A0A510JZZ3_9FUSO</name>
<evidence type="ECO:0000313" key="2">
    <source>
        <dbReference type="EMBL" id="BBM44041.1"/>
    </source>
</evidence>
<protein>
    <submittedName>
        <fullName evidence="2">Uncharacterized protein</fullName>
    </submittedName>
</protein>
<dbReference type="InterPro" id="IPR025460">
    <property type="entry name" value="DUF4280"/>
</dbReference>
<dbReference type="OrthoDB" id="81675at2"/>
<evidence type="ECO:0000256" key="1">
    <source>
        <dbReference type="SAM" id="MobiDB-lite"/>
    </source>
</evidence>
<proteinExistence type="predicted"/>
<evidence type="ECO:0000313" key="3">
    <source>
        <dbReference type="Proteomes" id="UP000422644"/>
    </source>
</evidence>
<dbReference type="Pfam" id="PF14107">
    <property type="entry name" value="DUF4280"/>
    <property type="match status" value="1"/>
</dbReference>
<feature type="region of interest" description="Disordered" evidence="1">
    <location>
        <begin position="303"/>
        <end position="335"/>
    </location>
</feature>
<dbReference type="RefSeq" id="WP_026749589.1">
    <property type="nucleotide sequence ID" value="NZ_AP019831.1"/>
</dbReference>
<dbReference type="Proteomes" id="UP000422644">
    <property type="component" value="Chromosome"/>
</dbReference>
<accession>A0A510JZZ3</accession>
<dbReference type="AlphaFoldDB" id="A0A510JZZ3"/>